<sequence length="103" mass="11758">MKRWILTVDNDKQRLHEAQNDCQKSSVLLCVYCPKVLNSKPGAKFSLLYLQASNCIPILKILSSHFCVIRQKREATAVFHVMQAMQNVVFASEKRDNVSCQTT</sequence>
<dbReference type="Proteomes" id="UP000013085">
    <property type="component" value="Unassembled WGS sequence"/>
</dbReference>
<organism evidence="1 2">
    <name type="scientific">[Clostridium] clostridioforme 90A8</name>
    <dbReference type="NCBI Taxonomy" id="999408"/>
    <lineage>
        <taxon>Bacteria</taxon>
        <taxon>Bacillati</taxon>
        <taxon>Bacillota</taxon>
        <taxon>Clostridia</taxon>
        <taxon>Lachnospirales</taxon>
        <taxon>Lachnospiraceae</taxon>
        <taxon>Enterocloster</taxon>
    </lineage>
</organism>
<gene>
    <name evidence="1" type="ORF">HMPREF1090_01522</name>
</gene>
<proteinExistence type="predicted"/>
<dbReference type="AlphaFoldDB" id="A0A0E2HS69"/>
<dbReference type="HOGENOM" id="CLU_2258830_0_0_9"/>
<reference evidence="1 2" key="1">
    <citation type="submission" date="2013-01" db="EMBL/GenBank/DDBJ databases">
        <title>The Genome Sequence of Clostridium clostridioforme 90A8.</title>
        <authorList>
            <consortium name="The Broad Institute Genome Sequencing Platform"/>
            <person name="Earl A."/>
            <person name="Ward D."/>
            <person name="Feldgarden M."/>
            <person name="Gevers D."/>
            <person name="Courvalin P."/>
            <person name="Lambert T."/>
            <person name="Walker B."/>
            <person name="Young S.K."/>
            <person name="Zeng Q."/>
            <person name="Gargeya S."/>
            <person name="Fitzgerald M."/>
            <person name="Haas B."/>
            <person name="Abouelleil A."/>
            <person name="Alvarado L."/>
            <person name="Arachchi H.M."/>
            <person name="Berlin A.M."/>
            <person name="Chapman S.B."/>
            <person name="Dewar J."/>
            <person name="Goldberg J."/>
            <person name="Griggs A."/>
            <person name="Gujja S."/>
            <person name="Hansen M."/>
            <person name="Howarth C."/>
            <person name="Imamovic A."/>
            <person name="Larimer J."/>
            <person name="McCowan C."/>
            <person name="Murphy C."/>
            <person name="Neiman D."/>
            <person name="Pearson M."/>
            <person name="Priest M."/>
            <person name="Roberts A."/>
            <person name="Saif S."/>
            <person name="Shea T."/>
            <person name="Sisk P."/>
            <person name="Sykes S."/>
            <person name="Wortman J."/>
            <person name="Nusbaum C."/>
            <person name="Birren B."/>
        </authorList>
    </citation>
    <scope>NUCLEOTIDE SEQUENCE [LARGE SCALE GENOMIC DNA]</scope>
    <source>
        <strain evidence="1 2">90A8</strain>
    </source>
</reference>
<dbReference type="EMBL" id="AGYR01000012">
    <property type="protein sequence ID" value="ENZ17972.1"/>
    <property type="molecule type" value="Genomic_DNA"/>
</dbReference>
<evidence type="ECO:0000313" key="2">
    <source>
        <dbReference type="Proteomes" id="UP000013085"/>
    </source>
</evidence>
<accession>A0A0E2HS69</accession>
<name>A0A0E2HS69_9FIRM</name>
<comment type="caution">
    <text evidence="1">The sequence shown here is derived from an EMBL/GenBank/DDBJ whole genome shotgun (WGS) entry which is preliminary data.</text>
</comment>
<protein>
    <submittedName>
        <fullName evidence="1">Uncharacterized protein</fullName>
    </submittedName>
</protein>
<evidence type="ECO:0000313" key="1">
    <source>
        <dbReference type="EMBL" id="ENZ17972.1"/>
    </source>
</evidence>